<dbReference type="SMART" id="SM00028">
    <property type="entry name" value="TPR"/>
    <property type="match status" value="6"/>
</dbReference>
<protein>
    <recommendedName>
        <fullName evidence="3">Tetratricopeptide repeat protein</fullName>
    </recommendedName>
</protein>
<name>A0ABQ2ERN0_9DEIO</name>
<gene>
    <name evidence="1" type="ORF">GCM10008955_08720</name>
</gene>
<dbReference type="SUPFAM" id="SSF48452">
    <property type="entry name" value="TPR-like"/>
    <property type="match status" value="2"/>
</dbReference>
<dbReference type="Gene3D" id="1.10.10.10">
    <property type="entry name" value="Winged helix-like DNA-binding domain superfamily/Winged helix DNA-binding domain"/>
    <property type="match status" value="1"/>
</dbReference>
<sequence length="829" mass="88977">MMDTLPARLRGRLHEEQHGVVAPVGVAAGHPILRDWARAAGWAILEASPGPRDRRWVWFPTTHTDLRTLDPEHHAALVLGVGDLQLDADEWTAALAGSPAQWREQAYAAFGQWPAALEILARLLAQQGADGLPAVEELHRHPLISVLLAPYWPPEPLRRSAMQLANAALIAPAVAQALDVAPADLDILSDEGWLWPAPGGWAFPELLRRALCPVPAPGPAVRAAEALQAAGHTTAALTTLATAQAWDEHLQLLAYTARAGQGEANLRSQLASVPDHWRQSPAARYLAGLLARSTGDLNEADALYSQALGGLPESLVATVHNARGVVRAMRGLTEGALADFEAAAGGSGVTAGEASQNRALLLIQTGRHAEAELSLGRAVAAFRAAGDPLREARSLETLGGLQFGRGLLREALPPYAKALILQSGQPRDAAMTHLNLAEVHAALGDFGSAETQLHAAQVLVRAPGSDSGVAGWALRVQALLALHEGQPPQALHWLGQIQTADRTLHAETALLLARAYRESGDPDRAAAALEEARQLGLRADLEAALQGQGDLGSVIAEAREEEARLELATALLERGEPDDLTEALELIRTHGYLPLLSSRAAGTLVGMARDAETRALFPLRVQALGPLRVQHAGRTLQLADFPTRKSAALLMALALAQRPQNREALAERFWPGAKNPVASLQTALYHLRSVFGTPLVGTERGQVSMLFPVHSDLDELRGALSGPDTPRLAELLRPMTAPLSVFPDLPTELPEEREQAERLLHDALRVHASAQPAGDARRRDALRVLITADPLDLDSRMDLIHWHELHGEQEAADQERRHLEQARLALEAP</sequence>
<dbReference type="InterPro" id="IPR011990">
    <property type="entry name" value="TPR-like_helical_dom_sf"/>
</dbReference>
<evidence type="ECO:0008006" key="3">
    <source>
        <dbReference type="Google" id="ProtNLM"/>
    </source>
</evidence>
<evidence type="ECO:0000313" key="2">
    <source>
        <dbReference type="Proteomes" id="UP000647587"/>
    </source>
</evidence>
<dbReference type="InterPro" id="IPR019734">
    <property type="entry name" value="TPR_rpt"/>
</dbReference>
<dbReference type="EMBL" id="BMPP01000003">
    <property type="protein sequence ID" value="GGK17461.1"/>
    <property type="molecule type" value="Genomic_DNA"/>
</dbReference>
<accession>A0ABQ2ERN0</accession>
<dbReference type="Gene3D" id="1.25.40.10">
    <property type="entry name" value="Tetratricopeptide repeat domain"/>
    <property type="match status" value="1"/>
</dbReference>
<comment type="caution">
    <text evidence="1">The sequence shown here is derived from an EMBL/GenBank/DDBJ whole genome shotgun (WGS) entry which is preliminary data.</text>
</comment>
<evidence type="ECO:0000313" key="1">
    <source>
        <dbReference type="EMBL" id="GGK17461.1"/>
    </source>
</evidence>
<dbReference type="InterPro" id="IPR036388">
    <property type="entry name" value="WH-like_DNA-bd_sf"/>
</dbReference>
<proteinExistence type="predicted"/>
<reference evidence="2" key="1">
    <citation type="journal article" date="2019" name="Int. J. Syst. Evol. Microbiol.">
        <title>The Global Catalogue of Microorganisms (GCM) 10K type strain sequencing project: providing services to taxonomists for standard genome sequencing and annotation.</title>
        <authorList>
            <consortium name="The Broad Institute Genomics Platform"/>
            <consortium name="The Broad Institute Genome Sequencing Center for Infectious Disease"/>
            <person name="Wu L."/>
            <person name="Ma J."/>
        </authorList>
    </citation>
    <scope>NUCLEOTIDE SEQUENCE [LARGE SCALE GENOMIC DNA]</scope>
    <source>
        <strain evidence="2">JCM 30331</strain>
    </source>
</reference>
<organism evidence="1 2">
    <name type="scientific">Deinococcus malanensis</name>
    <dbReference type="NCBI Taxonomy" id="1706855"/>
    <lineage>
        <taxon>Bacteria</taxon>
        <taxon>Thermotogati</taxon>
        <taxon>Deinococcota</taxon>
        <taxon>Deinococci</taxon>
        <taxon>Deinococcales</taxon>
        <taxon>Deinococcaceae</taxon>
        <taxon>Deinococcus</taxon>
    </lineage>
</organism>
<dbReference type="Proteomes" id="UP000647587">
    <property type="component" value="Unassembled WGS sequence"/>
</dbReference>
<keyword evidence="2" id="KW-1185">Reference proteome</keyword>